<accession>A0A374NJI8</accession>
<sequence>MRTLMKFGCAGGKSATKSSARKTPKVHLYEIDVKKYGFQNRKLILKTPLHSKWRQQTIMTIAQF</sequence>
<dbReference type="AlphaFoldDB" id="A0A374NJI8"/>
<comment type="caution">
    <text evidence="1">The sequence shown here is derived from an EMBL/GenBank/DDBJ whole genome shotgun (WGS) entry which is preliminary data.</text>
</comment>
<proteinExistence type="predicted"/>
<organism evidence="1 2">
    <name type="scientific">Anaerobutyricum hallii</name>
    <dbReference type="NCBI Taxonomy" id="39488"/>
    <lineage>
        <taxon>Bacteria</taxon>
        <taxon>Bacillati</taxon>
        <taxon>Bacillota</taxon>
        <taxon>Clostridia</taxon>
        <taxon>Lachnospirales</taxon>
        <taxon>Lachnospiraceae</taxon>
        <taxon>Anaerobutyricum</taxon>
    </lineage>
</organism>
<gene>
    <name evidence="1" type="ORF">DXD91_09485</name>
</gene>
<dbReference type="EMBL" id="QSOE01000060">
    <property type="protein sequence ID" value="RGI86362.1"/>
    <property type="molecule type" value="Genomic_DNA"/>
</dbReference>
<name>A0A374NJI8_9FIRM</name>
<evidence type="ECO:0000313" key="1">
    <source>
        <dbReference type="EMBL" id="RGI86362.1"/>
    </source>
</evidence>
<evidence type="ECO:0000313" key="2">
    <source>
        <dbReference type="Proteomes" id="UP000262524"/>
    </source>
</evidence>
<protein>
    <submittedName>
        <fullName evidence="1">Uncharacterized protein</fullName>
    </submittedName>
</protein>
<dbReference type="Proteomes" id="UP000262524">
    <property type="component" value="Unassembled WGS sequence"/>
</dbReference>
<reference evidence="1 2" key="1">
    <citation type="submission" date="2018-08" db="EMBL/GenBank/DDBJ databases">
        <title>A genome reference for cultivated species of the human gut microbiota.</title>
        <authorList>
            <person name="Zou Y."/>
            <person name="Xue W."/>
            <person name="Luo G."/>
        </authorList>
    </citation>
    <scope>NUCLEOTIDE SEQUENCE [LARGE SCALE GENOMIC DNA]</scope>
    <source>
        <strain evidence="1 2">TM10-1AC</strain>
    </source>
</reference>